<dbReference type="SUPFAM" id="SSF49503">
    <property type="entry name" value="Cupredoxins"/>
    <property type="match status" value="1"/>
</dbReference>
<dbReference type="CDD" id="cd13921">
    <property type="entry name" value="Amicyanin"/>
    <property type="match status" value="1"/>
</dbReference>
<dbReference type="InterPro" id="IPR052721">
    <property type="entry name" value="ET_Amicyanin"/>
</dbReference>
<dbReference type="InterPro" id="IPR028096">
    <property type="entry name" value="EfeO_Cupredoxin"/>
</dbReference>
<sequence>MHALPDQVKGMRKGHASLWIAAAWCAATASHVFAEPVHRTIIIEAMQFSPRVLEAHVGDTVEWINKDAFPHNAVASAHGFNSTEIAPGESWILEARQRGTFDYVCTLHPGMKAVLIVK</sequence>
<evidence type="ECO:0000256" key="2">
    <source>
        <dbReference type="ARBA" id="ARBA00022448"/>
    </source>
</evidence>
<evidence type="ECO:0000313" key="7">
    <source>
        <dbReference type="Proteomes" id="UP001225596"/>
    </source>
</evidence>
<evidence type="ECO:0000256" key="1">
    <source>
        <dbReference type="ARBA" id="ARBA00004418"/>
    </source>
</evidence>
<reference evidence="6 7" key="1">
    <citation type="submission" date="2023-08" db="EMBL/GenBank/DDBJ databases">
        <title>Oxalobacteraceae gen .nov., isolated from river sludge outside the plant.</title>
        <authorList>
            <person name="Zhao S.Y."/>
        </authorList>
    </citation>
    <scope>NUCLEOTIDE SEQUENCE [LARGE SCALE GENOMIC DNA]</scope>
    <source>
        <strain evidence="6 7">R-40</strain>
    </source>
</reference>
<dbReference type="PRINTS" id="PR00155">
    <property type="entry name" value="AMICYANIN"/>
</dbReference>
<dbReference type="PANTHER" id="PTHR36507:SF1">
    <property type="entry name" value="BLL1555 PROTEIN"/>
    <property type="match status" value="1"/>
</dbReference>
<evidence type="ECO:0000256" key="3">
    <source>
        <dbReference type="ARBA" id="ARBA00022764"/>
    </source>
</evidence>
<dbReference type="Gene3D" id="2.60.40.420">
    <property type="entry name" value="Cupredoxins - blue copper proteins"/>
    <property type="match status" value="1"/>
</dbReference>
<dbReference type="Pfam" id="PF13473">
    <property type="entry name" value="Cupredoxin_1"/>
    <property type="match status" value="1"/>
</dbReference>
<dbReference type="InterPro" id="IPR035668">
    <property type="entry name" value="Amicyanin"/>
</dbReference>
<proteinExistence type="predicted"/>
<name>A0ABU1BQB0_9BURK</name>
<dbReference type="RefSeq" id="WP_338437128.1">
    <property type="nucleotide sequence ID" value="NZ_JAUYVH010000007.1"/>
</dbReference>
<dbReference type="Proteomes" id="UP001225596">
    <property type="component" value="Unassembled WGS sequence"/>
</dbReference>
<evidence type="ECO:0000259" key="5">
    <source>
        <dbReference type="Pfam" id="PF13473"/>
    </source>
</evidence>
<keyword evidence="3" id="KW-0574">Periplasm</keyword>
<protein>
    <submittedName>
        <fullName evidence="6">Cupredoxin family copper-binding protein</fullName>
    </submittedName>
</protein>
<comment type="subcellular location">
    <subcellularLocation>
        <location evidence="1">Periplasm</location>
    </subcellularLocation>
</comment>
<dbReference type="EMBL" id="JAUYVH010000007">
    <property type="protein sequence ID" value="MDQ9171193.1"/>
    <property type="molecule type" value="Genomic_DNA"/>
</dbReference>
<keyword evidence="4" id="KW-0249">Electron transport</keyword>
<evidence type="ECO:0000256" key="4">
    <source>
        <dbReference type="ARBA" id="ARBA00022982"/>
    </source>
</evidence>
<organism evidence="6 7">
    <name type="scientific">Keguizhuia sedimenti</name>
    <dbReference type="NCBI Taxonomy" id="3064264"/>
    <lineage>
        <taxon>Bacteria</taxon>
        <taxon>Pseudomonadati</taxon>
        <taxon>Pseudomonadota</taxon>
        <taxon>Betaproteobacteria</taxon>
        <taxon>Burkholderiales</taxon>
        <taxon>Oxalobacteraceae</taxon>
        <taxon>Keguizhuia</taxon>
    </lineage>
</organism>
<feature type="domain" description="EfeO-type cupredoxin-like" evidence="5">
    <location>
        <begin position="18"/>
        <end position="117"/>
    </location>
</feature>
<dbReference type="PANTHER" id="PTHR36507">
    <property type="entry name" value="BLL1555 PROTEIN"/>
    <property type="match status" value="1"/>
</dbReference>
<dbReference type="InterPro" id="IPR002386">
    <property type="entry name" value="Amicyanin/Pseudoazurin"/>
</dbReference>
<keyword evidence="7" id="KW-1185">Reference proteome</keyword>
<keyword evidence="2" id="KW-0813">Transport</keyword>
<accession>A0ABU1BQB0</accession>
<dbReference type="InterPro" id="IPR008972">
    <property type="entry name" value="Cupredoxin"/>
</dbReference>
<gene>
    <name evidence="6" type="ORF">Q8A64_12335</name>
</gene>
<comment type="caution">
    <text evidence="6">The sequence shown here is derived from an EMBL/GenBank/DDBJ whole genome shotgun (WGS) entry which is preliminary data.</text>
</comment>
<evidence type="ECO:0000313" key="6">
    <source>
        <dbReference type="EMBL" id="MDQ9171193.1"/>
    </source>
</evidence>